<gene>
    <name evidence="1" type="ORF">HJG60_009738</name>
</gene>
<evidence type="ECO:0000313" key="1">
    <source>
        <dbReference type="EMBL" id="KAF6125217.1"/>
    </source>
</evidence>
<dbReference type="EMBL" id="JABVXQ010000002">
    <property type="protein sequence ID" value="KAF6125217.1"/>
    <property type="molecule type" value="Genomic_DNA"/>
</dbReference>
<name>A0A834B2G7_9CHIR</name>
<comment type="caution">
    <text evidence="1">The sequence shown here is derived from an EMBL/GenBank/DDBJ whole genome shotgun (WGS) entry which is preliminary data.</text>
</comment>
<dbReference type="Proteomes" id="UP000664940">
    <property type="component" value="Unassembled WGS sequence"/>
</dbReference>
<reference evidence="1 2" key="1">
    <citation type="journal article" date="2020" name="Nature">
        <title>Six reference-quality genomes reveal evolution of bat adaptations.</title>
        <authorList>
            <person name="Jebb D."/>
            <person name="Huang Z."/>
            <person name="Pippel M."/>
            <person name="Hughes G.M."/>
            <person name="Lavrichenko K."/>
            <person name="Devanna P."/>
            <person name="Winkler S."/>
            <person name="Jermiin L.S."/>
            <person name="Skirmuntt E.C."/>
            <person name="Katzourakis A."/>
            <person name="Burkitt-Gray L."/>
            <person name="Ray D.A."/>
            <person name="Sullivan K.A.M."/>
            <person name="Roscito J.G."/>
            <person name="Kirilenko B.M."/>
            <person name="Davalos L.M."/>
            <person name="Corthals A.P."/>
            <person name="Power M.L."/>
            <person name="Jones G."/>
            <person name="Ransome R.D."/>
            <person name="Dechmann D.K.N."/>
            <person name="Locatelli A.G."/>
            <person name="Puechmaille S.J."/>
            <person name="Fedrigo O."/>
            <person name="Jarvis E.D."/>
            <person name="Hiller M."/>
            <person name="Vernes S.C."/>
            <person name="Myers E.W."/>
            <person name="Teeling E.C."/>
        </authorList>
    </citation>
    <scope>NUCLEOTIDE SEQUENCE [LARGE SCALE GENOMIC DNA]</scope>
    <source>
        <strain evidence="1">Bat1K_MPI-CBG_1</strain>
    </source>
</reference>
<dbReference type="AlphaFoldDB" id="A0A834B2G7"/>
<sequence>MSLCSLYALLGEVSVQVLCPFLNWVVCLPGVELCEFFIYFGNQTLARGIICKYIFPYNWFHFHFADILFGCAEAFYFDEVPFVYSFLHIPCSRGHIGEILLHGISEIFLPVFSSKTFIMS</sequence>
<proteinExistence type="predicted"/>
<protein>
    <submittedName>
        <fullName evidence="1">Uncharacterized protein</fullName>
    </submittedName>
</protein>
<evidence type="ECO:0000313" key="2">
    <source>
        <dbReference type="Proteomes" id="UP000664940"/>
    </source>
</evidence>
<organism evidence="1 2">
    <name type="scientific">Phyllostomus discolor</name>
    <name type="common">pale spear-nosed bat</name>
    <dbReference type="NCBI Taxonomy" id="89673"/>
    <lineage>
        <taxon>Eukaryota</taxon>
        <taxon>Metazoa</taxon>
        <taxon>Chordata</taxon>
        <taxon>Craniata</taxon>
        <taxon>Vertebrata</taxon>
        <taxon>Euteleostomi</taxon>
        <taxon>Mammalia</taxon>
        <taxon>Eutheria</taxon>
        <taxon>Laurasiatheria</taxon>
        <taxon>Chiroptera</taxon>
        <taxon>Yangochiroptera</taxon>
        <taxon>Phyllostomidae</taxon>
        <taxon>Phyllostominae</taxon>
        <taxon>Phyllostomus</taxon>
    </lineage>
</organism>
<accession>A0A834B2G7</accession>